<dbReference type="OrthoDB" id="9090296at2"/>
<dbReference type="Pfam" id="PF07883">
    <property type="entry name" value="Cupin_2"/>
    <property type="match status" value="1"/>
</dbReference>
<dbReference type="PANTHER" id="PTHR36440:SF1">
    <property type="entry name" value="PUTATIVE (AFU_ORTHOLOGUE AFUA_8G07350)-RELATED"/>
    <property type="match status" value="1"/>
</dbReference>
<dbReference type="Proteomes" id="UP000294513">
    <property type="component" value="Unassembled WGS sequence"/>
</dbReference>
<dbReference type="InterPro" id="IPR014710">
    <property type="entry name" value="RmlC-like_jellyroll"/>
</dbReference>
<dbReference type="RefSeq" id="WP_131903227.1">
    <property type="nucleotide sequence ID" value="NZ_SMKU01000480.1"/>
</dbReference>
<dbReference type="InterPro" id="IPR053146">
    <property type="entry name" value="QDO-like"/>
</dbReference>
<name>A0A4R4ZZ40_9ACTN</name>
<reference evidence="2 3" key="1">
    <citation type="submission" date="2019-03" db="EMBL/GenBank/DDBJ databases">
        <title>Draft genome sequences of novel Actinobacteria.</title>
        <authorList>
            <person name="Sahin N."/>
            <person name="Ay H."/>
            <person name="Saygin H."/>
        </authorList>
    </citation>
    <scope>NUCLEOTIDE SEQUENCE [LARGE SCALE GENOMIC DNA]</scope>
    <source>
        <strain evidence="2 3">H3C3</strain>
    </source>
</reference>
<dbReference type="PANTHER" id="PTHR36440">
    <property type="entry name" value="PUTATIVE (AFU_ORTHOLOGUE AFUA_8G07350)-RELATED"/>
    <property type="match status" value="1"/>
</dbReference>
<dbReference type="EMBL" id="SMKU01000480">
    <property type="protein sequence ID" value="TDD63656.1"/>
    <property type="molecule type" value="Genomic_DNA"/>
</dbReference>
<dbReference type="InterPro" id="IPR013096">
    <property type="entry name" value="Cupin_2"/>
</dbReference>
<proteinExistence type="predicted"/>
<sequence length="148" mass="15638">MTNVTLTPPGDAERLRAPAGSYTVHLSGEQTGGALAIVEYTFPPGAVGAAPHVHRAHAEHFHILEGEIDFEVSGSTTTVGAGGTVSVPIGTAHGFRNASTAWARCLFLLTPAGYEDYFRDIHRALEAGETLTPDHLAALRSRYATDSL</sequence>
<evidence type="ECO:0000313" key="2">
    <source>
        <dbReference type="EMBL" id="TDD63656.1"/>
    </source>
</evidence>
<evidence type="ECO:0000313" key="3">
    <source>
        <dbReference type="Proteomes" id="UP000294513"/>
    </source>
</evidence>
<dbReference type="Gene3D" id="2.60.120.10">
    <property type="entry name" value="Jelly Rolls"/>
    <property type="match status" value="1"/>
</dbReference>
<feature type="domain" description="Cupin type-2" evidence="1">
    <location>
        <begin position="39"/>
        <end position="107"/>
    </location>
</feature>
<accession>A0A4R4ZZ40</accession>
<dbReference type="AlphaFoldDB" id="A0A4R4ZZ40"/>
<keyword evidence="3" id="KW-1185">Reference proteome</keyword>
<dbReference type="InterPro" id="IPR011051">
    <property type="entry name" value="RmlC_Cupin_sf"/>
</dbReference>
<organism evidence="2 3">
    <name type="scientific">Actinomadura rubrisoli</name>
    <dbReference type="NCBI Taxonomy" id="2530368"/>
    <lineage>
        <taxon>Bacteria</taxon>
        <taxon>Bacillati</taxon>
        <taxon>Actinomycetota</taxon>
        <taxon>Actinomycetes</taxon>
        <taxon>Streptosporangiales</taxon>
        <taxon>Thermomonosporaceae</taxon>
        <taxon>Actinomadura</taxon>
    </lineage>
</organism>
<gene>
    <name evidence="2" type="ORF">E1298_43445</name>
</gene>
<evidence type="ECO:0000259" key="1">
    <source>
        <dbReference type="Pfam" id="PF07883"/>
    </source>
</evidence>
<protein>
    <submittedName>
        <fullName evidence="2">Cupin domain-containing protein</fullName>
    </submittedName>
</protein>
<comment type="caution">
    <text evidence="2">The sequence shown here is derived from an EMBL/GenBank/DDBJ whole genome shotgun (WGS) entry which is preliminary data.</text>
</comment>
<dbReference type="SUPFAM" id="SSF51182">
    <property type="entry name" value="RmlC-like cupins"/>
    <property type="match status" value="1"/>
</dbReference>